<dbReference type="Gene3D" id="3.90.180.10">
    <property type="entry name" value="Medium-chain alcohol dehydrogenases, catalytic domain"/>
    <property type="match status" value="1"/>
</dbReference>
<accession>A0A9W6DK63</accession>
<gene>
    <name evidence="2" type="ORF">AbraCBS73388_010071</name>
</gene>
<dbReference type="InterPro" id="IPR020843">
    <property type="entry name" value="ER"/>
</dbReference>
<dbReference type="AlphaFoldDB" id="A0A9W6DK63"/>
<dbReference type="GO" id="GO:0004312">
    <property type="term" value="F:fatty acid synthase activity"/>
    <property type="evidence" value="ECO:0007669"/>
    <property type="project" value="TreeGrafter"/>
</dbReference>
<dbReference type="GO" id="GO:0016491">
    <property type="term" value="F:oxidoreductase activity"/>
    <property type="evidence" value="ECO:0007669"/>
    <property type="project" value="InterPro"/>
</dbReference>
<dbReference type="SMART" id="SM00829">
    <property type="entry name" value="PKS_ER"/>
    <property type="match status" value="1"/>
</dbReference>
<protein>
    <recommendedName>
        <fullName evidence="1">Enoyl reductase (ER) domain-containing protein</fullName>
    </recommendedName>
</protein>
<dbReference type="SUPFAM" id="SSF51735">
    <property type="entry name" value="NAD(P)-binding Rossmann-fold domains"/>
    <property type="match status" value="1"/>
</dbReference>
<dbReference type="Proteomes" id="UP001143548">
    <property type="component" value="Unassembled WGS sequence"/>
</dbReference>
<organism evidence="2 3">
    <name type="scientific">Aspergillus brasiliensis</name>
    <dbReference type="NCBI Taxonomy" id="319629"/>
    <lineage>
        <taxon>Eukaryota</taxon>
        <taxon>Fungi</taxon>
        <taxon>Dikarya</taxon>
        <taxon>Ascomycota</taxon>
        <taxon>Pezizomycotina</taxon>
        <taxon>Eurotiomycetes</taxon>
        <taxon>Eurotiomycetidae</taxon>
        <taxon>Eurotiales</taxon>
        <taxon>Aspergillaceae</taxon>
        <taxon>Aspergillus</taxon>
        <taxon>Aspergillus subgen. Circumdati</taxon>
    </lineage>
</organism>
<dbReference type="InterPro" id="IPR050091">
    <property type="entry name" value="PKS_NRPS_Biosynth_Enz"/>
</dbReference>
<dbReference type="EMBL" id="BROQ01000007">
    <property type="protein sequence ID" value="GKZ17752.1"/>
    <property type="molecule type" value="Genomic_DNA"/>
</dbReference>
<dbReference type="PANTHER" id="PTHR43775">
    <property type="entry name" value="FATTY ACID SYNTHASE"/>
    <property type="match status" value="1"/>
</dbReference>
<dbReference type="GO" id="GO:0044550">
    <property type="term" value="P:secondary metabolite biosynthetic process"/>
    <property type="evidence" value="ECO:0007669"/>
    <property type="project" value="TreeGrafter"/>
</dbReference>
<dbReference type="GO" id="GO:0006633">
    <property type="term" value="P:fatty acid biosynthetic process"/>
    <property type="evidence" value="ECO:0007669"/>
    <property type="project" value="TreeGrafter"/>
</dbReference>
<evidence type="ECO:0000313" key="2">
    <source>
        <dbReference type="EMBL" id="GKZ17752.1"/>
    </source>
</evidence>
<dbReference type="CDD" id="cd05195">
    <property type="entry name" value="enoyl_red"/>
    <property type="match status" value="1"/>
</dbReference>
<proteinExistence type="predicted"/>
<dbReference type="PANTHER" id="PTHR43775:SF29">
    <property type="entry name" value="ASPERFURANONE POLYKETIDE SYNTHASE AFOG-RELATED"/>
    <property type="match status" value="1"/>
</dbReference>
<feature type="domain" description="Enoyl reductase (ER)" evidence="1">
    <location>
        <begin position="1"/>
        <end position="133"/>
    </location>
</feature>
<evidence type="ECO:0000259" key="1">
    <source>
        <dbReference type="SMART" id="SM00829"/>
    </source>
</evidence>
<dbReference type="Pfam" id="PF13602">
    <property type="entry name" value="ADH_zinc_N_2"/>
    <property type="match status" value="1"/>
</dbReference>
<dbReference type="InterPro" id="IPR036291">
    <property type="entry name" value="NAD(P)-bd_dom_sf"/>
</dbReference>
<evidence type="ECO:0000313" key="3">
    <source>
        <dbReference type="Proteomes" id="UP001143548"/>
    </source>
</evidence>
<comment type="caution">
    <text evidence="2">The sequence shown here is derived from an EMBL/GenBank/DDBJ whole genome shotgun (WGS) entry which is preliminary data.</text>
</comment>
<sequence length="198" mass="22516">MERYPIPEDHIFSSRSTDFAPAIMHMTDGKGVDIVVNSLSGEGLVQSWECTAPYGRFVEFGKKDILANAKLSMRQFLKHDYQRVACAALEAVMGLMDEDMLAPQDATHVYGVGEIEKAYRHMQSGKNFGKIVIESFRMRPHEGTSTKAHWLEIPLFRYMAQQRSSEGHRERHGQSVNLASSFEGQSHWLMQLSRLLKP</sequence>
<name>A0A9W6DK63_9EURO</name>
<reference evidence="2" key="1">
    <citation type="submission" date="2022-07" db="EMBL/GenBank/DDBJ databases">
        <title>Taxonomy of Aspergillus series Nigri: significant species reduction supported by multi-species coalescent approaches.</title>
        <authorList>
            <person name="Bian C."/>
            <person name="Kusuya Y."/>
            <person name="Sklenar F."/>
            <person name="D'hooge E."/>
            <person name="Yaguchi T."/>
            <person name="Takahashi H."/>
            <person name="Hubka V."/>
        </authorList>
    </citation>
    <scope>NUCLEOTIDE SEQUENCE</scope>
    <source>
        <strain evidence="2">CBS 733.88</strain>
    </source>
</reference>